<name>A0A098Q0A0_9XANT</name>
<comment type="caution">
    <text evidence="1">The sequence shown here is derived from an EMBL/GenBank/DDBJ whole genome shotgun (WGS) entry which is preliminary data.</text>
</comment>
<sequence>MQRMASHILDGAAANVSFWLSESAMSTREELTTRLDALQEELPKLSADEDADFDYLDFQARAEAILSSAAQDDAAYVRTRIDRMLAAAGLIPTDDAGQACR</sequence>
<gene>
    <name evidence="1" type="ORF">GW15_0206660</name>
</gene>
<accession>A0A098Q0A0</accession>
<dbReference type="Proteomes" id="UP000028012">
    <property type="component" value="Unassembled WGS sequence"/>
</dbReference>
<evidence type="ECO:0000313" key="2">
    <source>
        <dbReference type="Proteomes" id="UP000028012"/>
    </source>
</evidence>
<proteinExistence type="predicted"/>
<protein>
    <submittedName>
        <fullName evidence="1">Uncharacterized protein</fullName>
    </submittedName>
</protein>
<organism evidence="1 2">
    <name type="scientific">Xanthomonas axonopodis pv. vasculorum</name>
    <dbReference type="NCBI Taxonomy" id="325777"/>
    <lineage>
        <taxon>Bacteria</taxon>
        <taxon>Pseudomonadati</taxon>
        <taxon>Pseudomonadota</taxon>
        <taxon>Gammaproteobacteria</taxon>
        <taxon>Lysobacterales</taxon>
        <taxon>Lysobacteraceae</taxon>
        <taxon>Xanthomonas</taxon>
    </lineage>
</organism>
<reference evidence="1 2" key="1">
    <citation type="submission" date="2014-09" db="EMBL/GenBank/DDBJ databases">
        <title>A draft genome sequence for Xanthomonas axonopodis pv. vasculorum NCPPB 900.</title>
        <authorList>
            <person name="Harrison J."/>
            <person name="Studholme D.J."/>
        </authorList>
    </citation>
    <scope>NUCLEOTIDE SEQUENCE [LARGE SCALE GENOMIC DNA]</scope>
    <source>
        <strain evidence="1 2">NCPPB 900</strain>
    </source>
</reference>
<dbReference type="AlphaFoldDB" id="A0A098Q0A0"/>
<evidence type="ECO:0000313" key="1">
    <source>
        <dbReference type="EMBL" id="KGE52745.1"/>
    </source>
</evidence>
<dbReference type="HOGENOM" id="CLU_185402_0_0_6"/>
<dbReference type="EMBL" id="JPHD02000056">
    <property type="protein sequence ID" value="KGE52745.1"/>
    <property type="molecule type" value="Genomic_DNA"/>
</dbReference>
<dbReference type="RefSeq" id="WP_042821838.1">
    <property type="nucleotide sequence ID" value="NZ_CP053649.1"/>
</dbReference>
<dbReference type="GeneID" id="58002605"/>